<evidence type="ECO:0000313" key="2">
    <source>
        <dbReference type="EMBL" id="MBC9715726.1"/>
    </source>
</evidence>
<keyword evidence="3" id="KW-1185">Reference proteome</keyword>
<evidence type="ECO:0000313" key="3">
    <source>
        <dbReference type="Proteomes" id="UP000642284"/>
    </source>
</evidence>
<name>A0ABR7SJQ4_9ACTN</name>
<dbReference type="EMBL" id="JACTVJ010000012">
    <property type="protein sequence ID" value="MBC9715726.1"/>
    <property type="molecule type" value="Genomic_DNA"/>
</dbReference>
<proteinExistence type="predicted"/>
<sequence>MSDRIAPLLDLETSWVERMRTHLRGLPPELTDLVLHLADAGTFWDWHYKMDQVWKRRTRELLKADGARDLVATGIRELAHGGSLHDRTEPVLTRQMLRDSGKKTQAQALAFGLALAAGQAGGRGASEEQRAALIEDLVTVARKNGGVLDGFYRTDTELVAAAVTSLGELSAMEELFTLQREVQPGVLCQRYLVKVVKKTAKRLQVPDHELEERTVATGGLDDNGTLHLGWIGQGAVWLNVPFEAVIQVHDDYTVTMEWIDVDRDRASTVTRSPFTSPRGFKERYLPQNVDGARRRATMVHDLVQGERRRLLALSVQDRVWPYGEWARCYRDHPLTGRMTRALAWQYETSDGLWHTGLPDKDTFRLLDGSTVDVPTAARIRLWNAERAEPQEAALIRGRLDELGLPRQPYGQLLTQAP</sequence>
<gene>
    <name evidence="2" type="ORF">H9Y04_24590</name>
</gene>
<reference evidence="2 3" key="1">
    <citation type="submission" date="2020-08" db="EMBL/GenBank/DDBJ databases">
        <title>Genemic of Streptomyces polyaspartic.</title>
        <authorList>
            <person name="Liu W."/>
        </authorList>
    </citation>
    <scope>NUCLEOTIDE SEQUENCE [LARGE SCALE GENOMIC DNA]</scope>
    <source>
        <strain evidence="2 3">TRM66268-LWL</strain>
    </source>
</reference>
<accession>A0ABR7SJQ4</accession>
<organism evidence="2 3">
    <name type="scientific">Streptomyces polyasparticus</name>
    <dbReference type="NCBI Taxonomy" id="2767826"/>
    <lineage>
        <taxon>Bacteria</taxon>
        <taxon>Bacillati</taxon>
        <taxon>Actinomycetota</taxon>
        <taxon>Actinomycetes</taxon>
        <taxon>Kitasatosporales</taxon>
        <taxon>Streptomycetaceae</taxon>
        <taxon>Streptomyces</taxon>
    </lineage>
</organism>
<dbReference type="Pfam" id="PF13569">
    <property type="entry name" value="DUF4132"/>
    <property type="match status" value="1"/>
</dbReference>
<evidence type="ECO:0000259" key="1">
    <source>
        <dbReference type="Pfam" id="PF13569"/>
    </source>
</evidence>
<protein>
    <submittedName>
        <fullName evidence="2">DUF4132 domain-containing protein</fullName>
    </submittedName>
</protein>
<dbReference type="Proteomes" id="UP000642284">
    <property type="component" value="Unassembled WGS sequence"/>
</dbReference>
<dbReference type="InterPro" id="IPR025406">
    <property type="entry name" value="DUF4132"/>
</dbReference>
<comment type="caution">
    <text evidence="2">The sequence shown here is derived from an EMBL/GenBank/DDBJ whole genome shotgun (WGS) entry which is preliminary data.</text>
</comment>
<dbReference type="RefSeq" id="WP_187816194.1">
    <property type="nucleotide sequence ID" value="NZ_JACTVJ010000012.1"/>
</dbReference>
<feature type="domain" description="DUF4132" evidence="1">
    <location>
        <begin position="296"/>
        <end position="412"/>
    </location>
</feature>